<comment type="caution">
    <text evidence="17">The sequence shown here is derived from an EMBL/GenBank/DDBJ whole genome shotgun (WGS) entry which is preliminary data.</text>
</comment>
<comment type="catalytic activity">
    <reaction evidence="1 14">
        <text>Hydrolyzes free adenine bases from 7,8-dihydro-8-oxoguanine:adenine mismatched double-stranded DNA, leaving an apurinic site.</text>
        <dbReference type="EC" id="3.2.2.31"/>
    </reaction>
</comment>
<keyword evidence="12" id="KW-0234">DNA repair</keyword>
<dbReference type="SMART" id="SM00478">
    <property type="entry name" value="ENDO3c"/>
    <property type="match status" value="1"/>
</dbReference>
<dbReference type="Gene3D" id="1.10.340.30">
    <property type="entry name" value="Hypothetical protein, domain 2"/>
    <property type="match status" value="1"/>
</dbReference>
<evidence type="ECO:0000313" key="17">
    <source>
        <dbReference type="EMBL" id="MBB5692022.1"/>
    </source>
</evidence>
<evidence type="ECO:0000256" key="5">
    <source>
        <dbReference type="ARBA" id="ARBA00022023"/>
    </source>
</evidence>
<keyword evidence="6" id="KW-0004">4Fe-4S</keyword>
<evidence type="ECO:0000256" key="9">
    <source>
        <dbReference type="ARBA" id="ARBA00022801"/>
    </source>
</evidence>
<evidence type="ECO:0000256" key="2">
    <source>
        <dbReference type="ARBA" id="ARBA00002933"/>
    </source>
</evidence>
<evidence type="ECO:0000256" key="6">
    <source>
        <dbReference type="ARBA" id="ARBA00022485"/>
    </source>
</evidence>
<dbReference type="InterPro" id="IPR004035">
    <property type="entry name" value="Endouclease-III_FeS-bd_BS"/>
</dbReference>
<evidence type="ECO:0000256" key="13">
    <source>
        <dbReference type="ARBA" id="ARBA00023295"/>
    </source>
</evidence>
<dbReference type="InterPro" id="IPR023170">
    <property type="entry name" value="HhH_base_excis_C"/>
</dbReference>
<evidence type="ECO:0000256" key="8">
    <source>
        <dbReference type="ARBA" id="ARBA00022763"/>
    </source>
</evidence>
<accession>A0A840YBU6</accession>
<dbReference type="GO" id="GO:0046872">
    <property type="term" value="F:metal ion binding"/>
    <property type="evidence" value="ECO:0007669"/>
    <property type="project" value="UniProtKB-UniRule"/>
</dbReference>
<proteinExistence type="inferred from homology"/>
<keyword evidence="18" id="KW-1185">Reference proteome</keyword>
<reference evidence="17 18" key="1">
    <citation type="submission" date="2020-08" db="EMBL/GenBank/DDBJ databases">
        <title>Genomic Encyclopedia of Type Strains, Phase IV (KMG-IV): sequencing the most valuable type-strain genomes for metagenomic binning, comparative biology and taxonomic classification.</title>
        <authorList>
            <person name="Goeker M."/>
        </authorList>
    </citation>
    <scope>NUCLEOTIDE SEQUENCE [LARGE SCALE GENOMIC DNA]</scope>
    <source>
        <strain evidence="17 18">DSM 25622</strain>
    </source>
</reference>
<evidence type="ECO:0000259" key="16">
    <source>
        <dbReference type="SMART" id="SM00478"/>
    </source>
</evidence>
<evidence type="ECO:0000256" key="1">
    <source>
        <dbReference type="ARBA" id="ARBA00000843"/>
    </source>
</evidence>
<dbReference type="PROSITE" id="PS00764">
    <property type="entry name" value="ENDONUCLEASE_III_1"/>
    <property type="match status" value="1"/>
</dbReference>
<comment type="cofactor">
    <cofactor evidence="14">
        <name>[4Fe-4S] cluster</name>
        <dbReference type="ChEBI" id="CHEBI:49883"/>
    </cofactor>
    <text evidence="14">Binds 1 [4Fe-4S] cluster.</text>
</comment>
<keyword evidence="7" id="KW-0479">Metal-binding</keyword>
<dbReference type="GO" id="GO:0034039">
    <property type="term" value="F:8-oxo-7,8-dihydroguanine DNA N-glycosylase activity"/>
    <property type="evidence" value="ECO:0007669"/>
    <property type="project" value="TreeGrafter"/>
</dbReference>
<dbReference type="GO" id="GO:0035485">
    <property type="term" value="F:adenine/guanine mispair binding"/>
    <property type="evidence" value="ECO:0007669"/>
    <property type="project" value="TreeGrafter"/>
</dbReference>
<keyword evidence="13 14" id="KW-0326">Glycosidase</keyword>
<dbReference type="Pfam" id="PF00730">
    <property type="entry name" value="HhH-GPD"/>
    <property type="match status" value="1"/>
</dbReference>
<dbReference type="InterPro" id="IPR029119">
    <property type="entry name" value="MutY_C"/>
</dbReference>
<dbReference type="Pfam" id="PF14815">
    <property type="entry name" value="NUDIX_4"/>
    <property type="match status" value="1"/>
</dbReference>
<comment type="function">
    <text evidence="2">Adenine glycosylase active on G-A mispairs. MutY also corrects error-prone DNA synthesis past GO lesions which are due to the oxidatively damaged form of guanine: 7,8-dihydro-8-oxoguanine (8-oxo-dGTP).</text>
</comment>
<sequence length="391" mass="41988">MPDAIPDPPPAGPLLGWYDRHRRTLPWRVYAPPGEARGERDPYRIWLSEVMLQQTTVATVGPRYARFLARFPDVRALAGAPWEEVAAEWAGLGYYARARNLHAAARAVVARGGFPDTEAGLRELPGIGAYTAAAVAAIAFDRPTVPVDGNVERVVSRLLAIREPLPGARRLIAPAAARFMEQKEARARPGDFVQALFDLGATICTPRRPACALCPWRGDCAAQRLGIQETLPVKAPKAARGERHGLHFLARDPAGRLLLRHRPPEGLLGGMLEIPGTPWREGAPWSLEEALPHAPLPGAPLLGAGWRLRPGTARHGFTHMDLDMRLAEAAVPESPAPPGMAWMEPEAARAALPTAMRRLLPLAEPPLAEGAGGVASGGTGARGARRKGIQA</sequence>
<gene>
    <name evidence="17" type="ORF">FHS87_000033</name>
</gene>
<dbReference type="CDD" id="cd00056">
    <property type="entry name" value="ENDO3c"/>
    <property type="match status" value="1"/>
</dbReference>
<evidence type="ECO:0000256" key="10">
    <source>
        <dbReference type="ARBA" id="ARBA00023004"/>
    </source>
</evidence>
<evidence type="ECO:0000256" key="11">
    <source>
        <dbReference type="ARBA" id="ARBA00023014"/>
    </source>
</evidence>
<evidence type="ECO:0000256" key="15">
    <source>
        <dbReference type="SAM" id="MobiDB-lite"/>
    </source>
</evidence>
<dbReference type="SUPFAM" id="SSF48150">
    <property type="entry name" value="DNA-glycosylase"/>
    <property type="match status" value="1"/>
</dbReference>
<dbReference type="GO" id="GO:0000701">
    <property type="term" value="F:purine-specific mismatch base pair DNA N-glycosylase activity"/>
    <property type="evidence" value="ECO:0007669"/>
    <property type="project" value="UniProtKB-EC"/>
</dbReference>
<evidence type="ECO:0000256" key="12">
    <source>
        <dbReference type="ARBA" id="ARBA00023204"/>
    </source>
</evidence>
<dbReference type="InterPro" id="IPR003651">
    <property type="entry name" value="Endonuclease3_FeS-loop_motif"/>
</dbReference>
<dbReference type="GO" id="GO:0006284">
    <property type="term" value="P:base-excision repair"/>
    <property type="evidence" value="ECO:0007669"/>
    <property type="project" value="UniProtKB-UniRule"/>
</dbReference>
<dbReference type="GO" id="GO:0032357">
    <property type="term" value="F:oxidized purine DNA binding"/>
    <property type="evidence" value="ECO:0007669"/>
    <property type="project" value="TreeGrafter"/>
</dbReference>
<dbReference type="AlphaFoldDB" id="A0A840YBU6"/>
<feature type="compositionally biased region" description="Gly residues" evidence="15">
    <location>
        <begin position="370"/>
        <end position="381"/>
    </location>
</feature>
<organism evidence="17 18">
    <name type="scientific">Muricoccus pecuniae</name>
    <dbReference type="NCBI Taxonomy" id="693023"/>
    <lineage>
        <taxon>Bacteria</taxon>
        <taxon>Pseudomonadati</taxon>
        <taxon>Pseudomonadota</taxon>
        <taxon>Alphaproteobacteria</taxon>
        <taxon>Acetobacterales</taxon>
        <taxon>Roseomonadaceae</taxon>
        <taxon>Muricoccus</taxon>
    </lineage>
</organism>
<dbReference type="PANTHER" id="PTHR42944">
    <property type="entry name" value="ADENINE DNA GLYCOSYLASE"/>
    <property type="match status" value="1"/>
</dbReference>
<evidence type="ECO:0000313" key="18">
    <source>
        <dbReference type="Proteomes" id="UP000580654"/>
    </source>
</evidence>
<dbReference type="InterPro" id="IPR003265">
    <property type="entry name" value="HhH-GPD_domain"/>
</dbReference>
<dbReference type="InterPro" id="IPR044298">
    <property type="entry name" value="MIG/MutY"/>
</dbReference>
<keyword evidence="10 14" id="KW-0408">Iron</keyword>
<keyword evidence="11" id="KW-0411">Iron-sulfur</keyword>
<dbReference type="PROSITE" id="PS01155">
    <property type="entry name" value="ENDONUCLEASE_III_2"/>
    <property type="match status" value="1"/>
</dbReference>
<dbReference type="RefSeq" id="WP_221299338.1">
    <property type="nucleotide sequence ID" value="NZ_JACIJD010000001.1"/>
</dbReference>
<protein>
    <recommendedName>
        <fullName evidence="5 14">Adenine DNA glycosylase</fullName>
        <ecNumber evidence="4 14">3.2.2.31</ecNumber>
    </recommendedName>
</protein>
<dbReference type="EMBL" id="JACIJD010000001">
    <property type="protein sequence ID" value="MBB5692022.1"/>
    <property type="molecule type" value="Genomic_DNA"/>
</dbReference>
<dbReference type="InterPro" id="IPR004036">
    <property type="entry name" value="Endonuclease-III-like_CS2"/>
</dbReference>
<feature type="domain" description="HhH-GPD" evidence="16">
    <location>
        <begin position="51"/>
        <end position="202"/>
    </location>
</feature>
<dbReference type="Gene3D" id="1.10.1670.10">
    <property type="entry name" value="Helix-hairpin-Helix base-excision DNA repair enzymes (C-terminal)"/>
    <property type="match status" value="1"/>
</dbReference>
<comment type="similarity">
    <text evidence="3 14">Belongs to the Nth/MutY family.</text>
</comment>
<dbReference type="InterPro" id="IPR015797">
    <property type="entry name" value="NUDIX_hydrolase-like_dom_sf"/>
</dbReference>
<dbReference type="EC" id="3.2.2.31" evidence="4 14"/>
<dbReference type="InterPro" id="IPR011257">
    <property type="entry name" value="DNA_glycosylase"/>
</dbReference>
<dbReference type="CDD" id="cd03431">
    <property type="entry name" value="NUDIX_DNA_Glycosylase_C-MutY"/>
    <property type="match status" value="1"/>
</dbReference>
<evidence type="ECO:0000256" key="4">
    <source>
        <dbReference type="ARBA" id="ARBA00012045"/>
    </source>
</evidence>
<dbReference type="GO" id="GO:0006298">
    <property type="term" value="P:mismatch repair"/>
    <property type="evidence" value="ECO:0007669"/>
    <property type="project" value="TreeGrafter"/>
</dbReference>
<feature type="region of interest" description="Disordered" evidence="15">
    <location>
        <begin position="366"/>
        <end position="391"/>
    </location>
</feature>
<evidence type="ECO:0000256" key="3">
    <source>
        <dbReference type="ARBA" id="ARBA00008343"/>
    </source>
</evidence>
<name>A0A840YBU6_9PROT</name>
<keyword evidence="9 17" id="KW-0378">Hydrolase</keyword>
<dbReference type="SUPFAM" id="SSF55811">
    <property type="entry name" value="Nudix"/>
    <property type="match status" value="1"/>
</dbReference>
<dbReference type="Pfam" id="PF10576">
    <property type="entry name" value="EndIII_4Fe-2S"/>
    <property type="match status" value="1"/>
</dbReference>
<keyword evidence="8 14" id="KW-0227">DNA damage</keyword>
<dbReference type="PANTHER" id="PTHR42944:SF1">
    <property type="entry name" value="ADENINE DNA GLYCOSYLASE"/>
    <property type="match status" value="1"/>
</dbReference>
<dbReference type="GO" id="GO:0051539">
    <property type="term" value="F:4 iron, 4 sulfur cluster binding"/>
    <property type="evidence" value="ECO:0007669"/>
    <property type="project" value="UniProtKB-UniRule"/>
</dbReference>
<dbReference type="Proteomes" id="UP000580654">
    <property type="component" value="Unassembled WGS sequence"/>
</dbReference>
<dbReference type="Gene3D" id="3.90.79.10">
    <property type="entry name" value="Nucleoside Triphosphate Pyrophosphohydrolase"/>
    <property type="match status" value="1"/>
</dbReference>
<evidence type="ECO:0000256" key="7">
    <source>
        <dbReference type="ARBA" id="ARBA00022723"/>
    </source>
</evidence>
<evidence type="ECO:0000256" key="14">
    <source>
        <dbReference type="RuleBase" id="RU365096"/>
    </source>
</evidence>